<dbReference type="Proteomes" id="UP000275408">
    <property type="component" value="Unassembled WGS sequence"/>
</dbReference>
<dbReference type="Gene3D" id="3.40.50.300">
    <property type="entry name" value="P-loop containing nucleotide triphosphate hydrolases"/>
    <property type="match status" value="2"/>
</dbReference>
<keyword evidence="15" id="KW-1185">Reference proteome</keyword>
<keyword evidence="9" id="KW-0342">GTP-binding</keyword>
<dbReference type="GO" id="GO:0006012">
    <property type="term" value="P:galactose metabolic process"/>
    <property type="evidence" value="ECO:0007669"/>
    <property type="project" value="UniProtKB-UniPathway"/>
</dbReference>
<dbReference type="PROSITE" id="PS51421">
    <property type="entry name" value="RAS"/>
    <property type="match status" value="1"/>
</dbReference>
<comment type="caution">
    <text evidence="14">The sequence shown here is derived from an EMBL/GenBank/DDBJ whole genome shotgun (WGS) entry which is preliminary data.</text>
</comment>
<evidence type="ECO:0000256" key="5">
    <source>
        <dbReference type="ARBA" id="ARBA00006270"/>
    </source>
</evidence>
<protein>
    <recommendedName>
        <fullName evidence="7">Galactose mutarotase</fullName>
        <ecNumber evidence="6">5.1.3.15</ecNumber>
    </recommendedName>
    <alternativeName>
        <fullName evidence="12">Aldose 1-epimerase</fullName>
    </alternativeName>
</protein>
<dbReference type="PROSITE" id="PS51419">
    <property type="entry name" value="RAB"/>
    <property type="match status" value="2"/>
</dbReference>
<dbReference type="UniPathway" id="UPA00214"/>
<proteinExistence type="inferred from homology"/>
<sequence length="621" mass="70140">MNADYDYLFKLLLIGDSGVGKSCLLIRFADDTFTDSFISTIGVDFKIRTINVEGKIVKLQIWDTAGQERFRTLTTAYYRSAHGIIMVYDVNEKETYLHIDQWLEEIERYACGGVNKLLVGNKCDLLGKRQVEYEVAKSFAQRLQISFIETSAKDRTNVDNVFYTMAEELREKLGSPLTSPDGGGDSGVGKSCLLMRFIDDKFTESFISTIGVDFKIRTMNVHGKIVRLQIWDTAGQERFRSISATYYRNAHGIILVYDVNWMESFLHIDQWLKEVERNAGARVSRLLVGNKCDLEGKRQVDYEVAKNFADDIGVSFVETSAKNDTNVDIVFNTMVEELNEKLASGLPLMATSPNNSAKSLGATVTSWKCKGREMLFVSEKAVFDKKKAIRGGIPVVFPNFGPWSLGPQHGFARTSQWHISQHPKEENGETRAVFSLEDSESTRQMWDYKVLYEVTVGKQHLKTTITVENKDEKAFAFTTLLHTYLRVPDVTQTTVSGLKGLNYVDKVLGGKTFTESNEPVKINGFADRVYQNSPSEHKITNVGSKNCHVTLWKENFPDTGDIKKLNFVWNPWAQKAISMADFGDDEYPNMLCVEAGYVSKPFVLEPGKKFEAQQTFSCSCV</sequence>
<dbReference type="FunFam" id="3.40.50.300:FF:001447">
    <property type="entry name" value="Ras-related protein Rab-1B"/>
    <property type="match status" value="2"/>
</dbReference>
<dbReference type="EMBL" id="RCHS01002836">
    <property type="protein sequence ID" value="RMX45367.1"/>
    <property type="molecule type" value="Genomic_DNA"/>
</dbReference>
<name>A0A3M6TVD6_POCDA</name>
<dbReference type="InterPro" id="IPR011013">
    <property type="entry name" value="Gal_mutarotase_sf_dom"/>
</dbReference>
<comment type="catalytic activity">
    <reaction evidence="1">
        <text>alpha-D-glucose 6-phosphate = beta-D-glucose 6-phosphate</text>
        <dbReference type="Rhea" id="RHEA:16249"/>
        <dbReference type="ChEBI" id="CHEBI:58225"/>
        <dbReference type="ChEBI" id="CHEBI:58247"/>
        <dbReference type="EC" id="5.1.3.15"/>
    </reaction>
</comment>
<dbReference type="InterPro" id="IPR025532">
    <property type="entry name" value="G6P_1-epimerase"/>
</dbReference>
<dbReference type="GO" id="GO:0030246">
    <property type="term" value="F:carbohydrate binding"/>
    <property type="evidence" value="ECO:0007669"/>
    <property type="project" value="InterPro"/>
</dbReference>
<evidence type="ECO:0000256" key="2">
    <source>
        <dbReference type="ARBA" id="ARBA00001712"/>
    </source>
</evidence>
<keyword evidence="11" id="KW-0636">Prenylation</keyword>
<reference evidence="14 15" key="1">
    <citation type="journal article" date="2018" name="Sci. Rep.">
        <title>Comparative analysis of the Pocillopora damicornis genome highlights role of immune system in coral evolution.</title>
        <authorList>
            <person name="Cunning R."/>
            <person name="Bay R.A."/>
            <person name="Gillette P."/>
            <person name="Baker A.C."/>
            <person name="Traylor-Knowles N."/>
        </authorList>
    </citation>
    <scope>NUCLEOTIDE SEQUENCE [LARGE SCALE GENOMIC DNA]</scope>
    <source>
        <strain evidence="14">RSMAS</strain>
        <tissue evidence="14">Whole animal</tissue>
    </source>
</reference>
<dbReference type="AlphaFoldDB" id="A0A3M6TVD6"/>
<dbReference type="InterPro" id="IPR001806">
    <property type="entry name" value="Small_GTPase"/>
</dbReference>
<dbReference type="InterPro" id="IPR050305">
    <property type="entry name" value="Small_GTPase_Rab"/>
</dbReference>
<comment type="function">
    <text evidence="13">Mutarotase that catalyzes the interconversion of beta-D-galactose and alpha-D-galactose during galactose metabolism. Beta-D-galactose is metabolized in the liver into glucose 1-phosphate, the primary metabolic fuel, by the action of four enzymes that constitute the Leloir pathway: GALM, GALK1 (galactokinase), GALT (galactose-1-phosphate uridylyltransferase) and GALE (UDP-galactose-4'-epimerase). Involved in the maintenance of the equilibrium between the beta- and alpha-anomers of galactose, therefore ensuring a sufficient supply of the alpha-anomer for GALK1. Also active on D-glucose although shows a preference for galactose over glucose.</text>
</comment>
<dbReference type="InterPro" id="IPR008183">
    <property type="entry name" value="Aldose_1/G6P_1-epimerase"/>
</dbReference>
<dbReference type="InterPro" id="IPR005225">
    <property type="entry name" value="Small_GTP-bd"/>
</dbReference>
<evidence type="ECO:0000313" key="14">
    <source>
        <dbReference type="EMBL" id="RMX45367.1"/>
    </source>
</evidence>
<dbReference type="InterPro" id="IPR027417">
    <property type="entry name" value="P-loop_NTPase"/>
</dbReference>
<dbReference type="PANTHER" id="PTHR47980">
    <property type="entry name" value="LD44762P"/>
    <property type="match status" value="1"/>
</dbReference>
<evidence type="ECO:0000256" key="6">
    <source>
        <dbReference type="ARBA" id="ARBA00012083"/>
    </source>
</evidence>
<dbReference type="GO" id="GO:0005525">
    <property type="term" value="F:GTP binding"/>
    <property type="evidence" value="ECO:0007669"/>
    <property type="project" value="UniProtKB-KW"/>
</dbReference>
<evidence type="ECO:0000256" key="13">
    <source>
        <dbReference type="ARBA" id="ARBA00045743"/>
    </source>
</evidence>
<comment type="similarity">
    <text evidence="4">Belongs to the glucose-6-phosphate 1-epimerase family.</text>
</comment>
<evidence type="ECO:0000256" key="11">
    <source>
        <dbReference type="ARBA" id="ARBA00023289"/>
    </source>
</evidence>
<dbReference type="GO" id="GO:0004034">
    <property type="term" value="F:aldose 1-epimerase activity"/>
    <property type="evidence" value="ECO:0007669"/>
    <property type="project" value="UniProtKB-EC"/>
</dbReference>
<dbReference type="SMART" id="SM00175">
    <property type="entry name" value="RAB"/>
    <property type="match status" value="2"/>
</dbReference>
<dbReference type="Gene3D" id="2.70.98.10">
    <property type="match status" value="1"/>
</dbReference>
<dbReference type="SMART" id="SM00173">
    <property type="entry name" value="RAS"/>
    <property type="match status" value="2"/>
</dbReference>
<gene>
    <name evidence="14" type="ORF">pdam_00000892</name>
</gene>
<evidence type="ECO:0000256" key="7">
    <source>
        <dbReference type="ARBA" id="ARBA00021023"/>
    </source>
</evidence>
<dbReference type="PROSITE" id="PS51420">
    <property type="entry name" value="RHO"/>
    <property type="match status" value="2"/>
</dbReference>
<dbReference type="Pfam" id="PF00071">
    <property type="entry name" value="Ras"/>
    <property type="match status" value="2"/>
</dbReference>
<comment type="catalytic activity">
    <reaction evidence="2">
        <text>alpha-D-galactose = beta-D-galactose</text>
        <dbReference type="Rhea" id="RHEA:28675"/>
        <dbReference type="ChEBI" id="CHEBI:27667"/>
        <dbReference type="ChEBI" id="CHEBI:28061"/>
        <dbReference type="EC" id="5.1.3.3"/>
    </reaction>
    <physiologicalReaction direction="right-to-left" evidence="2">
        <dbReference type="Rhea" id="RHEA:28677"/>
    </physiologicalReaction>
</comment>
<dbReference type="NCBIfam" id="TIGR00231">
    <property type="entry name" value="small_GTP"/>
    <property type="match status" value="2"/>
</dbReference>
<dbReference type="OrthoDB" id="9989112at2759"/>
<dbReference type="SMART" id="SM00174">
    <property type="entry name" value="RHO"/>
    <property type="match status" value="2"/>
</dbReference>
<evidence type="ECO:0000256" key="12">
    <source>
        <dbReference type="ARBA" id="ARBA00032729"/>
    </source>
</evidence>
<dbReference type="InterPro" id="IPR014718">
    <property type="entry name" value="GH-type_carb-bd"/>
</dbReference>
<dbReference type="Pfam" id="PF01263">
    <property type="entry name" value="Aldose_epim"/>
    <property type="match status" value="1"/>
</dbReference>
<dbReference type="SMART" id="SM00176">
    <property type="entry name" value="RAN"/>
    <property type="match status" value="1"/>
</dbReference>
<keyword evidence="8" id="KW-0547">Nucleotide-binding</keyword>
<evidence type="ECO:0000256" key="9">
    <source>
        <dbReference type="ARBA" id="ARBA00023134"/>
    </source>
</evidence>
<evidence type="ECO:0000256" key="4">
    <source>
        <dbReference type="ARBA" id="ARBA00005866"/>
    </source>
</evidence>
<accession>A0A3M6TVD6</accession>
<evidence type="ECO:0000256" key="10">
    <source>
        <dbReference type="ARBA" id="ARBA00023288"/>
    </source>
</evidence>
<dbReference type="SUPFAM" id="SSF52540">
    <property type="entry name" value="P-loop containing nucleoside triphosphate hydrolases"/>
    <property type="match status" value="2"/>
</dbReference>
<dbReference type="STRING" id="46731.A0A3M6TVD6"/>
<comment type="similarity">
    <text evidence="5">Belongs to the small GTPase superfamily. Rab family.</text>
</comment>
<dbReference type="CDD" id="cd09020">
    <property type="entry name" value="D-hex-6-P-epi_like"/>
    <property type="match status" value="1"/>
</dbReference>
<dbReference type="CDD" id="cd01869">
    <property type="entry name" value="Rab1_Ypt1"/>
    <property type="match status" value="1"/>
</dbReference>
<dbReference type="SUPFAM" id="SSF74650">
    <property type="entry name" value="Galactose mutarotase-like"/>
    <property type="match status" value="1"/>
</dbReference>
<dbReference type="InterPro" id="IPR057289">
    <property type="entry name" value="Rab1/Ypt1"/>
</dbReference>
<evidence type="ECO:0000313" key="15">
    <source>
        <dbReference type="Proteomes" id="UP000275408"/>
    </source>
</evidence>
<dbReference type="GO" id="GO:0003924">
    <property type="term" value="F:GTPase activity"/>
    <property type="evidence" value="ECO:0007669"/>
    <property type="project" value="InterPro"/>
</dbReference>
<organism evidence="14 15">
    <name type="scientific">Pocillopora damicornis</name>
    <name type="common">Cauliflower coral</name>
    <name type="synonym">Millepora damicornis</name>
    <dbReference type="NCBI Taxonomy" id="46731"/>
    <lineage>
        <taxon>Eukaryota</taxon>
        <taxon>Metazoa</taxon>
        <taxon>Cnidaria</taxon>
        <taxon>Anthozoa</taxon>
        <taxon>Hexacorallia</taxon>
        <taxon>Scleractinia</taxon>
        <taxon>Astrocoeniina</taxon>
        <taxon>Pocilloporidae</taxon>
        <taxon>Pocillopora</taxon>
    </lineage>
</organism>
<dbReference type="GO" id="GO:0047938">
    <property type="term" value="F:glucose-6-phosphate 1-epimerase activity"/>
    <property type="evidence" value="ECO:0007669"/>
    <property type="project" value="UniProtKB-EC"/>
</dbReference>
<comment type="pathway">
    <text evidence="3">Carbohydrate metabolism; galactose metabolism.</text>
</comment>
<dbReference type="EC" id="5.1.3.15" evidence="6"/>
<evidence type="ECO:0000256" key="3">
    <source>
        <dbReference type="ARBA" id="ARBA00004947"/>
    </source>
</evidence>
<evidence type="ECO:0000256" key="8">
    <source>
        <dbReference type="ARBA" id="ARBA00022741"/>
    </source>
</evidence>
<dbReference type="PRINTS" id="PR00449">
    <property type="entry name" value="RASTRNSFRMNG"/>
</dbReference>
<evidence type="ECO:0000256" key="1">
    <source>
        <dbReference type="ARBA" id="ARBA00001096"/>
    </source>
</evidence>
<keyword evidence="10" id="KW-0449">Lipoprotein</keyword>